<dbReference type="PANTHER" id="PTHR44313:SF1">
    <property type="entry name" value="DNAJ HOMOLOG SUBFAMILY C MEMBER 17"/>
    <property type="match status" value="1"/>
</dbReference>
<accession>A0A2V3J3I8</accession>
<dbReference type="PRINTS" id="PR00625">
    <property type="entry name" value="JDOMAIN"/>
</dbReference>
<protein>
    <submittedName>
        <fullName evidence="8">DnaJ-like</fullName>
    </submittedName>
</protein>
<dbReference type="Proteomes" id="UP000247409">
    <property type="component" value="Unassembled WGS sequence"/>
</dbReference>
<dbReference type="SUPFAM" id="SSF46565">
    <property type="entry name" value="Chaperone J-domain"/>
    <property type="match status" value="1"/>
</dbReference>
<dbReference type="SMART" id="SM00271">
    <property type="entry name" value="DnaJ"/>
    <property type="match status" value="1"/>
</dbReference>
<keyword evidence="3" id="KW-0963">Cytoplasm</keyword>
<reference evidence="8 9" key="1">
    <citation type="journal article" date="2018" name="Mol. Biol. Evol.">
        <title>Analysis of the draft genome of the red seaweed Gracilariopsis chorda provides insights into genome size evolution in Rhodophyta.</title>
        <authorList>
            <person name="Lee J."/>
            <person name="Yang E.C."/>
            <person name="Graf L."/>
            <person name="Yang J.H."/>
            <person name="Qiu H."/>
            <person name="Zel Zion U."/>
            <person name="Chan C.X."/>
            <person name="Stephens T.G."/>
            <person name="Weber A.P.M."/>
            <person name="Boo G.H."/>
            <person name="Boo S.M."/>
            <person name="Kim K.M."/>
            <person name="Shin Y."/>
            <person name="Jung M."/>
            <person name="Lee S.J."/>
            <person name="Yim H.S."/>
            <person name="Lee J.H."/>
            <person name="Bhattacharya D."/>
            <person name="Yoon H.S."/>
        </authorList>
    </citation>
    <scope>NUCLEOTIDE SEQUENCE [LARGE SCALE GENOMIC DNA]</scope>
    <source>
        <strain evidence="8 9">SKKU-2015</strain>
        <tissue evidence="8">Whole body</tissue>
    </source>
</reference>
<evidence type="ECO:0000313" key="9">
    <source>
        <dbReference type="Proteomes" id="UP000247409"/>
    </source>
</evidence>
<evidence type="ECO:0000256" key="3">
    <source>
        <dbReference type="ARBA" id="ARBA00022490"/>
    </source>
</evidence>
<dbReference type="GO" id="GO:0000390">
    <property type="term" value="P:spliceosomal complex disassembly"/>
    <property type="evidence" value="ECO:0007669"/>
    <property type="project" value="TreeGrafter"/>
</dbReference>
<evidence type="ECO:0000313" key="8">
    <source>
        <dbReference type="EMBL" id="PXF48557.1"/>
    </source>
</evidence>
<evidence type="ECO:0000256" key="4">
    <source>
        <dbReference type="ARBA" id="ARBA00023186"/>
    </source>
</evidence>
<keyword evidence="4" id="KW-0143">Chaperone</keyword>
<evidence type="ECO:0000256" key="2">
    <source>
        <dbReference type="ARBA" id="ARBA00004496"/>
    </source>
</evidence>
<dbReference type="OrthoDB" id="5699at2759"/>
<feature type="region of interest" description="Disordered" evidence="6">
    <location>
        <begin position="140"/>
        <end position="159"/>
    </location>
</feature>
<evidence type="ECO:0000256" key="5">
    <source>
        <dbReference type="ARBA" id="ARBA00023242"/>
    </source>
</evidence>
<gene>
    <name evidence="8" type="ORF">BWQ96_01726</name>
</gene>
<comment type="caution">
    <text evidence="8">The sequence shown here is derived from an EMBL/GenBank/DDBJ whole genome shotgun (WGS) entry which is preliminary data.</text>
</comment>
<dbReference type="GO" id="GO:0005681">
    <property type="term" value="C:spliceosomal complex"/>
    <property type="evidence" value="ECO:0007669"/>
    <property type="project" value="TreeGrafter"/>
</dbReference>
<dbReference type="PROSITE" id="PS50076">
    <property type="entry name" value="DNAJ_2"/>
    <property type="match status" value="1"/>
</dbReference>
<dbReference type="InterPro" id="IPR001623">
    <property type="entry name" value="DnaJ_domain"/>
</dbReference>
<dbReference type="STRING" id="448386.A0A2V3J3I8"/>
<keyword evidence="9" id="KW-1185">Reference proteome</keyword>
<dbReference type="Gene3D" id="1.10.287.110">
    <property type="entry name" value="DnaJ domain"/>
    <property type="match status" value="1"/>
</dbReference>
<evidence type="ECO:0000256" key="1">
    <source>
        <dbReference type="ARBA" id="ARBA00004123"/>
    </source>
</evidence>
<name>A0A2V3J3I8_9FLOR</name>
<dbReference type="CDD" id="cd06257">
    <property type="entry name" value="DnaJ"/>
    <property type="match status" value="1"/>
</dbReference>
<comment type="subcellular location">
    <subcellularLocation>
        <location evidence="2">Cytoplasm</location>
    </subcellularLocation>
    <subcellularLocation>
        <location evidence="1">Nucleus</location>
    </subcellularLocation>
</comment>
<dbReference type="InterPro" id="IPR052094">
    <property type="entry name" value="Pre-mRNA-splicing_ERAD"/>
</dbReference>
<evidence type="ECO:0000256" key="6">
    <source>
        <dbReference type="SAM" id="MobiDB-lite"/>
    </source>
</evidence>
<organism evidence="8 9">
    <name type="scientific">Gracilariopsis chorda</name>
    <dbReference type="NCBI Taxonomy" id="448386"/>
    <lineage>
        <taxon>Eukaryota</taxon>
        <taxon>Rhodophyta</taxon>
        <taxon>Florideophyceae</taxon>
        <taxon>Rhodymeniophycidae</taxon>
        <taxon>Gracilariales</taxon>
        <taxon>Gracilariaceae</taxon>
        <taxon>Gracilariopsis</taxon>
    </lineage>
</organism>
<proteinExistence type="predicted"/>
<keyword evidence="5" id="KW-0539">Nucleus</keyword>
<dbReference type="InterPro" id="IPR036869">
    <property type="entry name" value="J_dom_sf"/>
</dbReference>
<dbReference type="GO" id="GO:0005737">
    <property type="term" value="C:cytoplasm"/>
    <property type="evidence" value="ECO:0007669"/>
    <property type="project" value="UniProtKB-SubCell"/>
</dbReference>
<dbReference type="AlphaFoldDB" id="A0A2V3J3I8"/>
<dbReference type="EMBL" id="NBIV01000013">
    <property type="protein sequence ID" value="PXF48557.1"/>
    <property type="molecule type" value="Genomic_DNA"/>
</dbReference>
<dbReference type="PANTHER" id="PTHR44313">
    <property type="entry name" value="DNAJ HOMOLOG SUBFAMILY C MEMBER 17"/>
    <property type="match status" value="1"/>
</dbReference>
<evidence type="ECO:0000259" key="7">
    <source>
        <dbReference type="PROSITE" id="PS50076"/>
    </source>
</evidence>
<sequence>MDKEDTKLYRIIGFDPTKQDVLTLSEREIASAYRKTALKWHPDRNRDNPLAAEKFSEVFLAYETLSSPSTRKTYDDAIRAVRKRRERLDQMDSARRHFRDVLERGEKAAGLGNVTTSGMGDDALKRMQKEIERLRKEASGLEMRSTSMQESNKTQEVHSRNTARVILDAGPWAEVEGYTQFRSTGISDFEAFEEDILNKKHPF</sequence>
<feature type="domain" description="J" evidence="7">
    <location>
        <begin position="7"/>
        <end position="78"/>
    </location>
</feature>
<dbReference type="Pfam" id="PF00226">
    <property type="entry name" value="DnaJ"/>
    <property type="match status" value="1"/>
</dbReference>